<reference evidence="4" key="1">
    <citation type="submission" date="2020-07" db="EMBL/GenBank/DDBJ databases">
        <title>Complete genome sequencing of Clostridia bacterium strain 12CBH8.</title>
        <authorList>
            <person name="Sakamoto M."/>
            <person name="Murakami T."/>
            <person name="Mori H."/>
        </authorList>
    </citation>
    <scope>NUCLEOTIDE SEQUENCE [LARGE SCALE GENOMIC DNA]</scope>
    <source>
        <strain evidence="4">12CBH8</strain>
    </source>
</reference>
<evidence type="ECO:0000313" key="3">
    <source>
        <dbReference type="EMBL" id="BCI61589.1"/>
    </source>
</evidence>
<gene>
    <name evidence="3" type="ORF">C12CBH8_22280</name>
</gene>
<dbReference type="InterPro" id="IPR029069">
    <property type="entry name" value="HotDog_dom_sf"/>
</dbReference>
<dbReference type="InterPro" id="IPR049427">
    <property type="entry name" value="Acyl-ACP_TE_C"/>
</dbReference>
<feature type="domain" description="Acyl-ACP thioesterase-like C-terminal" evidence="2">
    <location>
        <begin position="168"/>
        <end position="225"/>
    </location>
</feature>
<dbReference type="KEGG" id="sman:C12CBH8_22280"/>
<dbReference type="InterPro" id="IPR002864">
    <property type="entry name" value="Acyl-ACP_thioesterase_NHD"/>
</dbReference>
<dbReference type="Pfam" id="PF20791">
    <property type="entry name" value="Acyl-ACP_TE_C"/>
    <property type="match status" value="1"/>
</dbReference>
<evidence type="ECO:0000313" key="4">
    <source>
        <dbReference type="Proteomes" id="UP000593890"/>
    </source>
</evidence>
<evidence type="ECO:0000259" key="1">
    <source>
        <dbReference type="Pfam" id="PF01643"/>
    </source>
</evidence>
<dbReference type="GO" id="GO:0006633">
    <property type="term" value="P:fatty acid biosynthetic process"/>
    <property type="evidence" value="ECO:0007669"/>
    <property type="project" value="InterPro"/>
</dbReference>
<organism evidence="3 4">
    <name type="scientific">Solibaculum mannosilyticum</name>
    <dbReference type="NCBI Taxonomy" id="2780922"/>
    <lineage>
        <taxon>Bacteria</taxon>
        <taxon>Bacillati</taxon>
        <taxon>Bacillota</taxon>
        <taxon>Clostridia</taxon>
        <taxon>Eubacteriales</taxon>
        <taxon>Oscillospiraceae</taxon>
        <taxon>Solibaculum</taxon>
    </lineage>
</organism>
<dbReference type="Pfam" id="PF01643">
    <property type="entry name" value="Acyl-ACP_TE"/>
    <property type="match status" value="1"/>
</dbReference>
<evidence type="ECO:0000259" key="2">
    <source>
        <dbReference type="Pfam" id="PF20791"/>
    </source>
</evidence>
<protein>
    <submittedName>
        <fullName evidence="3">Acyl-ACP thioesterase</fullName>
    </submittedName>
</protein>
<feature type="domain" description="Acyl-ACP thioesterase N-terminal hotdog" evidence="1">
    <location>
        <begin position="13"/>
        <end position="129"/>
    </location>
</feature>
<keyword evidence="4" id="KW-1185">Reference proteome</keyword>
<dbReference type="RefSeq" id="WP_215533271.1">
    <property type="nucleotide sequence ID" value="NZ_AP023321.1"/>
</dbReference>
<dbReference type="Proteomes" id="UP000593890">
    <property type="component" value="Chromosome"/>
</dbReference>
<dbReference type="GO" id="GO:0016790">
    <property type="term" value="F:thiolester hydrolase activity"/>
    <property type="evidence" value="ECO:0007669"/>
    <property type="project" value="InterPro"/>
</dbReference>
<dbReference type="CDD" id="cd00586">
    <property type="entry name" value="4HBT"/>
    <property type="match status" value="1"/>
</dbReference>
<name>A0A7I8D7W8_9FIRM</name>
<dbReference type="AlphaFoldDB" id="A0A7I8D7W8"/>
<proteinExistence type="predicted"/>
<dbReference type="SUPFAM" id="SSF54637">
    <property type="entry name" value="Thioesterase/thiol ester dehydrase-isomerase"/>
    <property type="match status" value="2"/>
</dbReference>
<dbReference type="Gene3D" id="3.10.129.10">
    <property type="entry name" value="Hotdog Thioesterase"/>
    <property type="match status" value="1"/>
</dbReference>
<sequence length="251" mass="28530">MSDLNGTFPKSYTWPIRVTSFDADSRRRLKLSAILRYQQEAGELQLRSGGLPYERLYDDGIIFVTSRSRVRIKRWPLMAEELNLTTWHRENRGVQFYRSYQFADGSGQNVIEATTCFVIIDPVTHRLQRPKVFDRYGITIQPTRVPDVKDPEKIIVPTDLPHVDSRVIRYSDVDYNGHLNNTIYADLLGDYLPGGMEHQTISEFSINFTGEALEGEALDIRAGMAGDRAVVTGVGHKGPCFEAEALFVQDQ</sequence>
<dbReference type="EMBL" id="AP023321">
    <property type="protein sequence ID" value="BCI61589.1"/>
    <property type="molecule type" value="Genomic_DNA"/>
</dbReference>
<accession>A0A7I8D7W8</accession>